<gene>
    <name evidence="10" type="ORF">HNR23_002682</name>
</gene>
<evidence type="ECO:0000313" key="11">
    <source>
        <dbReference type="Proteomes" id="UP000546642"/>
    </source>
</evidence>
<comment type="subcellular location">
    <subcellularLocation>
        <location evidence="1 7">Cell membrane</location>
        <topology evidence="1 7">Multi-pass membrane protein</topology>
    </subcellularLocation>
</comment>
<dbReference type="PROSITE" id="PS50928">
    <property type="entry name" value="ABC_TM1"/>
    <property type="match status" value="1"/>
</dbReference>
<keyword evidence="3" id="KW-1003">Cell membrane</keyword>
<dbReference type="AlphaFoldDB" id="A0A7X0D5N2"/>
<dbReference type="SUPFAM" id="SSF161098">
    <property type="entry name" value="MetI-like"/>
    <property type="match status" value="1"/>
</dbReference>
<feature type="transmembrane region" description="Helical" evidence="7">
    <location>
        <begin position="40"/>
        <end position="62"/>
    </location>
</feature>
<accession>A0A7X0D5N2</accession>
<feature type="transmembrane region" description="Helical" evidence="7">
    <location>
        <begin position="273"/>
        <end position="294"/>
    </location>
</feature>
<dbReference type="Gene3D" id="1.10.3720.10">
    <property type="entry name" value="MetI-like"/>
    <property type="match status" value="1"/>
</dbReference>
<dbReference type="PANTHER" id="PTHR43744:SF12">
    <property type="entry name" value="ABC TRANSPORTER PERMEASE PROTEIN MG189-RELATED"/>
    <property type="match status" value="1"/>
</dbReference>
<dbReference type="InterPro" id="IPR035906">
    <property type="entry name" value="MetI-like_sf"/>
</dbReference>
<keyword evidence="5 7" id="KW-1133">Transmembrane helix</keyword>
<feature type="domain" description="ABC transmembrane type-1" evidence="9">
    <location>
        <begin position="101"/>
        <end position="294"/>
    </location>
</feature>
<feature type="transmembrane region" description="Helical" evidence="7">
    <location>
        <begin position="169"/>
        <end position="192"/>
    </location>
</feature>
<keyword evidence="11" id="KW-1185">Reference proteome</keyword>
<feature type="compositionally biased region" description="Basic residues" evidence="8">
    <location>
        <begin position="20"/>
        <end position="31"/>
    </location>
</feature>
<dbReference type="InterPro" id="IPR000515">
    <property type="entry name" value="MetI-like"/>
</dbReference>
<dbReference type="CDD" id="cd06261">
    <property type="entry name" value="TM_PBP2"/>
    <property type="match status" value="1"/>
</dbReference>
<dbReference type="Pfam" id="PF00528">
    <property type="entry name" value="BPD_transp_1"/>
    <property type="match status" value="1"/>
</dbReference>
<keyword evidence="4 7" id="KW-0812">Transmembrane</keyword>
<organism evidence="10 11">
    <name type="scientific">Nocardiopsis mwathae</name>
    <dbReference type="NCBI Taxonomy" id="1472723"/>
    <lineage>
        <taxon>Bacteria</taxon>
        <taxon>Bacillati</taxon>
        <taxon>Actinomycetota</taxon>
        <taxon>Actinomycetes</taxon>
        <taxon>Streptosporangiales</taxon>
        <taxon>Nocardiopsidaceae</taxon>
        <taxon>Nocardiopsis</taxon>
    </lineage>
</organism>
<proteinExistence type="inferred from homology"/>
<evidence type="ECO:0000256" key="4">
    <source>
        <dbReference type="ARBA" id="ARBA00022692"/>
    </source>
</evidence>
<sequence length="308" mass="32982">MNPMGNATGSTAAAGAPAPARRRGGTATARRRRAPMTWESWVIAGGILLLVLYCLAPFYWMFVSSLKGPGEITDNSLWPAAPTLVNYRGVFGGENHFGYAVRNSIIIAVATTGLAMVIAVSCGYALARLRFRGRNLVLGLVLASSMFPGVAIVTPLYQLFSDWGWIDQYQAMVVPNISFALPLAIFVLTTFFREMPWELEEAARVDGCGPVGAFSRVILPLAAPGVATTALLVFFAAWNEYLISSVVSITLASNPVTVALAKFAGDTEFQQPFGSQMAAGVVVTVPLIVLVLLFQRRIVRGLSAGGFR</sequence>
<keyword evidence="2 7" id="KW-0813">Transport</keyword>
<evidence type="ECO:0000256" key="6">
    <source>
        <dbReference type="ARBA" id="ARBA00023136"/>
    </source>
</evidence>
<feature type="compositionally biased region" description="Polar residues" evidence="8">
    <location>
        <begin position="1"/>
        <end position="10"/>
    </location>
</feature>
<dbReference type="GO" id="GO:0005886">
    <property type="term" value="C:plasma membrane"/>
    <property type="evidence" value="ECO:0007669"/>
    <property type="project" value="UniProtKB-SubCell"/>
</dbReference>
<keyword evidence="6 7" id="KW-0472">Membrane</keyword>
<evidence type="ECO:0000256" key="3">
    <source>
        <dbReference type="ARBA" id="ARBA00022475"/>
    </source>
</evidence>
<keyword evidence="10" id="KW-0762">Sugar transport</keyword>
<dbReference type="EMBL" id="JACHDS010000001">
    <property type="protein sequence ID" value="MBB6172622.1"/>
    <property type="molecule type" value="Genomic_DNA"/>
</dbReference>
<dbReference type="Proteomes" id="UP000546642">
    <property type="component" value="Unassembled WGS sequence"/>
</dbReference>
<reference evidence="10 11" key="1">
    <citation type="submission" date="2020-08" db="EMBL/GenBank/DDBJ databases">
        <title>Sequencing the genomes of 1000 actinobacteria strains.</title>
        <authorList>
            <person name="Klenk H.-P."/>
        </authorList>
    </citation>
    <scope>NUCLEOTIDE SEQUENCE [LARGE SCALE GENOMIC DNA]</scope>
    <source>
        <strain evidence="10 11">DSM 46659</strain>
    </source>
</reference>
<evidence type="ECO:0000256" key="2">
    <source>
        <dbReference type="ARBA" id="ARBA00022448"/>
    </source>
</evidence>
<evidence type="ECO:0000256" key="5">
    <source>
        <dbReference type="ARBA" id="ARBA00022989"/>
    </source>
</evidence>
<feature type="transmembrane region" description="Helical" evidence="7">
    <location>
        <begin position="213"/>
        <end position="238"/>
    </location>
</feature>
<comment type="similarity">
    <text evidence="7">Belongs to the binding-protein-dependent transport system permease family.</text>
</comment>
<comment type="caution">
    <text evidence="10">The sequence shown here is derived from an EMBL/GenBank/DDBJ whole genome shotgun (WGS) entry which is preliminary data.</text>
</comment>
<evidence type="ECO:0000313" key="10">
    <source>
        <dbReference type="EMBL" id="MBB6172622.1"/>
    </source>
</evidence>
<protein>
    <submittedName>
        <fullName evidence="10">Multiple sugar transport system permease protein</fullName>
    </submittedName>
</protein>
<evidence type="ECO:0000256" key="1">
    <source>
        <dbReference type="ARBA" id="ARBA00004651"/>
    </source>
</evidence>
<name>A0A7X0D5N2_9ACTN</name>
<dbReference type="PANTHER" id="PTHR43744">
    <property type="entry name" value="ABC TRANSPORTER PERMEASE PROTEIN MG189-RELATED-RELATED"/>
    <property type="match status" value="1"/>
</dbReference>
<evidence type="ECO:0000259" key="9">
    <source>
        <dbReference type="PROSITE" id="PS50928"/>
    </source>
</evidence>
<dbReference type="GO" id="GO:0055085">
    <property type="term" value="P:transmembrane transport"/>
    <property type="evidence" value="ECO:0007669"/>
    <property type="project" value="InterPro"/>
</dbReference>
<evidence type="ECO:0000256" key="8">
    <source>
        <dbReference type="SAM" id="MobiDB-lite"/>
    </source>
</evidence>
<feature type="transmembrane region" description="Helical" evidence="7">
    <location>
        <begin position="105"/>
        <end position="127"/>
    </location>
</feature>
<evidence type="ECO:0000256" key="7">
    <source>
        <dbReference type="RuleBase" id="RU363032"/>
    </source>
</evidence>
<feature type="region of interest" description="Disordered" evidence="8">
    <location>
        <begin position="1"/>
        <end position="31"/>
    </location>
</feature>
<feature type="transmembrane region" description="Helical" evidence="7">
    <location>
        <begin position="136"/>
        <end position="157"/>
    </location>
</feature>